<dbReference type="EMBL" id="JAULJE010000007">
    <property type="protein sequence ID" value="KAK1341485.1"/>
    <property type="molecule type" value="Genomic_DNA"/>
</dbReference>
<evidence type="ECO:0000313" key="2">
    <source>
        <dbReference type="EMBL" id="KAK1341485.1"/>
    </source>
</evidence>
<dbReference type="PANTHER" id="PTHR45913">
    <property type="entry name" value="EPM2A-INTERACTING PROTEIN 1"/>
    <property type="match status" value="1"/>
</dbReference>
<reference evidence="2" key="1">
    <citation type="submission" date="2023-06" db="EMBL/GenBank/DDBJ databases">
        <title>Reference genome for the Northern bat (Eptesicus nilssonii), a most northern bat species.</title>
        <authorList>
            <person name="Laine V.N."/>
            <person name="Pulliainen A.T."/>
            <person name="Lilley T.M."/>
        </authorList>
    </citation>
    <scope>NUCLEOTIDE SEQUENCE</scope>
    <source>
        <strain evidence="2">BLF_Eptnil</strain>
        <tissue evidence="2">Kidney</tissue>
    </source>
</reference>
<feature type="compositionally biased region" description="Pro residues" evidence="1">
    <location>
        <begin position="138"/>
        <end position="147"/>
    </location>
</feature>
<protein>
    <submittedName>
        <fullName evidence="2">Uncharacterized protein</fullName>
    </submittedName>
</protein>
<sequence length="510" mass="55720">MVQTLSSRRQRRRELSVLLAQSATPATLSPAPCASCWPNRGRSGVMGTGLVSPAPCATTDLAVERHKAWDSVANLVIERRLSTARSAVAPGRTRQSRALRLSMTRSAADRAVERRQASTRAADPVIERCGGGTRESHPPPPPSPPPRASQRPDQWPLRGAAADTRLPCHRKRGDEADTRLPCHLKWGGVSAPAPRPKSGEPVYLPESIKQAKELDLAGLGLQPLFSLSFEEEELQQLRLATIFEINASSRDLSSQVTWAKRQKDCKAITSFRQGRQERQEGLAVQPRAQRAWLVQPRAASVAGRAAWVAGAVLDLMGGEAQNLTRGRQQLKWDWKKKRFMGQSGQEDKKRSRQKVVTTSAAPTTLVFLRHPGPRPSLLPESAVFATDSGRRSLPSFIFVFTADSGVCNLRLCCSQSATPVGSAVQMRRREKGIDISKVVSVTTDGAPNMVGKKVGFVKLFTEAIGHPIVPFHCIIHQEALCAKAGFTDLNNLMSVVTKIVNLIAVRPLHK</sequence>
<keyword evidence="3" id="KW-1185">Reference proteome</keyword>
<proteinExistence type="predicted"/>
<name>A0AA40I1Y7_CNENI</name>
<evidence type="ECO:0000313" key="3">
    <source>
        <dbReference type="Proteomes" id="UP001177744"/>
    </source>
</evidence>
<evidence type="ECO:0000256" key="1">
    <source>
        <dbReference type="SAM" id="MobiDB-lite"/>
    </source>
</evidence>
<accession>A0AA40I1Y7</accession>
<dbReference type="PANTHER" id="PTHR45913:SF5">
    <property type="entry name" value="GENERAL TRANSCRIPTION FACTOR II-I REPEAT DOMAIN-CONTAINING PROTEIN 2A-LIKE PROTEIN"/>
    <property type="match status" value="1"/>
</dbReference>
<gene>
    <name evidence="2" type="ORF">QTO34_017896</name>
</gene>
<organism evidence="2 3">
    <name type="scientific">Cnephaeus nilssonii</name>
    <name type="common">Northern bat</name>
    <name type="synonym">Eptesicus nilssonii</name>
    <dbReference type="NCBI Taxonomy" id="3371016"/>
    <lineage>
        <taxon>Eukaryota</taxon>
        <taxon>Metazoa</taxon>
        <taxon>Chordata</taxon>
        <taxon>Craniata</taxon>
        <taxon>Vertebrata</taxon>
        <taxon>Euteleostomi</taxon>
        <taxon>Mammalia</taxon>
        <taxon>Eutheria</taxon>
        <taxon>Laurasiatheria</taxon>
        <taxon>Chiroptera</taxon>
        <taxon>Yangochiroptera</taxon>
        <taxon>Vespertilionidae</taxon>
        <taxon>Cnephaeus</taxon>
    </lineage>
</organism>
<dbReference type="Proteomes" id="UP001177744">
    <property type="component" value="Unassembled WGS sequence"/>
</dbReference>
<dbReference type="AlphaFoldDB" id="A0AA40I1Y7"/>
<feature type="compositionally biased region" description="Basic and acidic residues" evidence="1">
    <location>
        <begin position="107"/>
        <end position="116"/>
    </location>
</feature>
<comment type="caution">
    <text evidence="2">The sequence shown here is derived from an EMBL/GenBank/DDBJ whole genome shotgun (WGS) entry which is preliminary data.</text>
</comment>
<feature type="region of interest" description="Disordered" evidence="1">
    <location>
        <begin position="104"/>
        <end position="154"/>
    </location>
</feature>